<dbReference type="InterPro" id="IPR002563">
    <property type="entry name" value="Flavin_Rdtase-like_dom"/>
</dbReference>
<name>A0A1H9SF27_9PSEU</name>
<dbReference type="Proteomes" id="UP000199028">
    <property type="component" value="Unassembled WGS sequence"/>
</dbReference>
<sequence length="173" mass="18235">MSESLLPAVTPDDDVAEEFRTMMRGFPTGVAVVTALDTTGRPWGMTCSSICSVTLDPPTLLLCVRSGSPTLAAMRGRGAFTVNLLHEGARDTAALFASGDPDRFDRVEWGFGGGGPHLKADAHAVADCVIARPPVEAGDHVVVFGAVERVALVTGDPPLLYGHRQYRAWSAAS</sequence>
<evidence type="ECO:0000256" key="1">
    <source>
        <dbReference type="ARBA" id="ARBA00023002"/>
    </source>
</evidence>
<evidence type="ECO:0000313" key="4">
    <source>
        <dbReference type="Proteomes" id="UP000199028"/>
    </source>
</evidence>
<dbReference type="Gene3D" id="2.30.110.10">
    <property type="entry name" value="Electron Transport, Fmn-binding Protein, Chain A"/>
    <property type="match status" value="1"/>
</dbReference>
<dbReference type="PANTHER" id="PTHR30466:SF1">
    <property type="entry name" value="FMN REDUCTASE (NADH) RUTF"/>
    <property type="match status" value="1"/>
</dbReference>
<organism evidence="3 4">
    <name type="scientific">Lentzea flaviverrucosa</name>
    <dbReference type="NCBI Taxonomy" id="200379"/>
    <lineage>
        <taxon>Bacteria</taxon>
        <taxon>Bacillati</taxon>
        <taxon>Actinomycetota</taxon>
        <taxon>Actinomycetes</taxon>
        <taxon>Pseudonocardiales</taxon>
        <taxon>Pseudonocardiaceae</taxon>
        <taxon>Lentzea</taxon>
    </lineage>
</organism>
<evidence type="ECO:0000259" key="2">
    <source>
        <dbReference type="SMART" id="SM00903"/>
    </source>
</evidence>
<keyword evidence="4" id="KW-1185">Reference proteome</keyword>
<dbReference type="EMBL" id="FOFT01000007">
    <property type="protein sequence ID" value="SER83567.1"/>
    <property type="molecule type" value="Genomic_DNA"/>
</dbReference>
<dbReference type="GO" id="GO:0042602">
    <property type="term" value="F:riboflavin reductase (NADPH) activity"/>
    <property type="evidence" value="ECO:0007669"/>
    <property type="project" value="TreeGrafter"/>
</dbReference>
<keyword evidence="1" id="KW-0560">Oxidoreductase</keyword>
<proteinExistence type="predicted"/>
<feature type="domain" description="Flavin reductase like" evidence="2">
    <location>
        <begin position="23"/>
        <end position="168"/>
    </location>
</feature>
<reference evidence="4" key="1">
    <citation type="submission" date="2016-10" db="EMBL/GenBank/DDBJ databases">
        <authorList>
            <person name="Varghese N."/>
            <person name="Submissions S."/>
        </authorList>
    </citation>
    <scope>NUCLEOTIDE SEQUENCE [LARGE SCALE GENOMIC DNA]</scope>
    <source>
        <strain evidence="4">CGMCC 4.578</strain>
    </source>
</reference>
<accession>A0A1H9SF27</accession>
<dbReference type="InterPro" id="IPR050268">
    <property type="entry name" value="NADH-dep_flavin_reductase"/>
</dbReference>
<dbReference type="RefSeq" id="WP_245983451.1">
    <property type="nucleotide sequence ID" value="NZ_FOFT01000007.1"/>
</dbReference>
<evidence type="ECO:0000313" key="3">
    <source>
        <dbReference type="EMBL" id="SER83567.1"/>
    </source>
</evidence>
<dbReference type="AlphaFoldDB" id="A0A1H9SF27"/>
<dbReference type="SMART" id="SM00903">
    <property type="entry name" value="Flavin_Reduct"/>
    <property type="match status" value="1"/>
</dbReference>
<dbReference type="PANTHER" id="PTHR30466">
    <property type="entry name" value="FLAVIN REDUCTASE"/>
    <property type="match status" value="1"/>
</dbReference>
<dbReference type="Pfam" id="PF01613">
    <property type="entry name" value="Flavin_Reduct"/>
    <property type="match status" value="1"/>
</dbReference>
<dbReference type="SUPFAM" id="SSF50475">
    <property type="entry name" value="FMN-binding split barrel"/>
    <property type="match status" value="1"/>
</dbReference>
<dbReference type="InterPro" id="IPR012349">
    <property type="entry name" value="Split_barrel_FMN-bd"/>
</dbReference>
<protein>
    <submittedName>
        <fullName evidence="3">NADH-FMN oxidoreductase RutF, flavin reductase (DIM6/NTAB) family</fullName>
    </submittedName>
</protein>
<gene>
    <name evidence="3" type="ORF">SAMN05216195_10739</name>
</gene>
<dbReference type="GO" id="GO:0010181">
    <property type="term" value="F:FMN binding"/>
    <property type="evidence" value="ECO:0007669"/>
    <property type="project" value="InterPro"/>
</dbReference>